<keyword evidence="2" id="KW-0378">Hydrolase</keyword>
<dbReference type="GO" id="GO:0004556">
    <property type="term" value="F:alpha-amylase activity"/>
    <property type="evidence" value="ECO:0007669"/>
    <property type="project" value="TreeGrafter"/>
</dbReference>
<evidence type="ECO:0000259" key="4">
    <source>
        <dbReference type="SMART" id="SM00642"/>
    </source>
</evidence>
<dbReference type="EMBL" id="AP011762">
    <property type="protein sequence ID" value="BAL56956.1"/>
    <property type="molecule type" value="Genomic_DNA"/>
</dbReference>
<dbReference type="InterPro" id="IPR017853">
    <property type="entry name" value="GH"/>
</dbReference>
<comment type="similarity">
    <text evidence="1">Belongs to the glycosyl hydrolase 13 family.</text>
</comment>
<reference evidence="5" key="1">
    <citation type="journal article" date="2005" name="Environ. Microbiol.">
        <title>Genetic and functional properties of uncultivated thermophilic crenarchaeotes from a subsurface gold mine as revealed by analysis of genome fragments.</title>
        <authorList>
            <person name="Nunoura T."/>
            <person name="Hirayama H."/>
            <person name="Takami H."/>
            <person name="Oida H."/>
            <person name="Nishi S."/>
            <person name="Shimamura S."/>
            <person name="Suzuki Y."/>
            <person name="Inagaki F."/>
            <person name="Takai K."/>
            <person name="Nealson K.H."/>
            <person name="Horikoshi K."/>
        </authorList>
    </citation>
    <scope>NUCLEOTIDE SEQUENCE</scope>
</reference>
<dbReference type="PANTHER" id="PTHR10357:SF179">
    <property type="entry name" value="NEUTRAL AND BASIC AMINO ACID TRANSPORT PROTEIN RBAT"/>
    <property type="match status" value="1"/>
</dbReference>
<organism evidence="5">
    <name type="scientific">uncultured Chloroflexota bacterium</name>
    <dbReference type="NCBI Taxonomy" id="166587"/>
    <lineage>
        <taxon>Bacteria</taxon>
        <taxon>Bacillati</taxon>
        <taxon>Chloroflexota</taxon>
        <taxon>environmental samples</taxon>
    </lineage>
</organism>
<evidence type="ECO:0000256" key="3">
    <source>
        <dbReference type="ARBA" id="ARBA00023295"/>
    </source>
</evidence>
<gene>
    <name evidence="5" type="ORF">HGMM_F45G04C29</name>
</gene>
<dbReference type="CDD" id="cd11333">
    <property type="entry name" value="AmyAc_SI_OligoGlu_DGase"/>
    <property type="match status" value="1"/>
</dbReference>
<reference evidence="5" key="2">
    <citation type="journal article" date="2012" name="PLoS ONE">
        <title>A Deeply Branching Thermophilic Bacterium with an Ancient Acetyl-CoA Pathway Dominates a Subsurface Ecosystem.</title>
        <authorList>
            <person name="Takami H."/>
            <person name="Noguchi H."/>
            <person name="Takaki Y."/>
            <person name="Uchiyama I."/>
            <person name="Toyoda A."/>
            <person name="Nishi S."/>
            <person name="Chee G.-J."/>
            <person name="Arai W."/>
            <person name="Nunoura T."/>
            <person name="Itoh T."/>
            <person name="Hattori M."/>
            <person name="Takai K."/>
        </authorList>
    </citation>
    <scope>NUCLEOTIDE SEQUENCE</scope>
</reference>
<dbReference type="InterPro" id="IPR006047">
    <property type="entry name" value="GH13_cat_dom"/>
</dbReference>
<keyword evidence="3" id="KW-0326">Glycosidase</keyword>
<dbReference type="SUPFAM" id="SSF51445">
    <property type="entry name" value="(Trans)glycosidases"/>
    <property type="match status" value="1"/>
</dbReference>
<dbReference type="Gene3D" id="3.20.20.80">
    <property type="entry name" value="Glycosidases"/>
    <property type="match status" value="2"/>
</dbReference>
<dbReference type="GO" id="GO:0009313">
    <property type="term" value="P:oligosaccharide catabolic process"/>
    <property type="evidence" value="ECO:0007669"/>
    <property type="project" value="TreeGrafter"/>
</dbReference>
<dbReference type="AlphaFoldDB" id="H5SLC0"/>
<evidence type="ECO:0000313" key="5">
    <source>
        <dbReference type="EMBL" id="BAL56956.1"/>
    </source>
</evidence>
<protein>
    <submittedName>
        <fullName evidence="5">Alpha amylase catalytic region</fullName>
    </submittedName>
</protein>
<proteinExistence type="inferred from homology"/>
<feature type="domain" description="Glycosyl hydrolase family 13 catalytic" evidence="4">
    <location>
        <begin position="14"/>
        <end position="387"/>
    </location>
</feature>
<accession>H5SLC0</accession>
<dbReference type="Gene3D" id="3.90.400.10">
    <property type="entry name" value="Oligo-1,6-glucosidase, Domain 2"/>
    <property type="match status" value="1"/>
</dbReference>
<evidence type="ECO:0000256" key="2">
    <source>
        <dbReference type="ARBA" id="ARBA00022801"/>
    </source>
</evidence>
<sequence>MSELPWWQKGIIYHIYPRSFADSNGDGIGDLAGIIQHLDYLADLGVDAIWLSPIYPSPDKDFGYDVADYTNIDPRYGTLEDFDRLLEQAHARGIRVILDLVFNHTSDQHPWFQESRSSRENPKADWYIWQDRIPNNWQAVFGGRAWQWDAQRRQYYLHLFLPEQPDLNWRNPQVQEAIFDVVRFWLDRGVDGFRLDVFNAWFKDARLRSNPFTPFGRRPFEWQKHIYDTDQPEMFPALRCLRQLLDAYPQRYAVGETFLSTAEKAAQYCGPDLLHAAFNFEFTNTRYDARAFLKAVEKWEAVLAGRGWPNYVLSNHDIPRSATRYGRAEDDSRPRVVLALLLTLRGTPFLYYGEEIGMRDLAVSRSEIQDPLGRHYWPFHKGRDGARSPMQWSDQPYAGFSTVRPWLRVHENYRWRNVARMKQDETSLLRFVRRLIQVRRENAALHCGDFQPLIATNHFLAYLRRWEEQEVLVLLNFSAATTSFLLPPGRWEPLFAFPEWPSSLLPSPISLPPYQVLLARRTA</sequence>
<dbReference type="Gene3D" id="2.60.40.1180">
    <property type="entry name" value="Golgi alpha-mannosidase II"/>
    <property type="match status" value="1"/>
</dbReference>
<dbReference type="PANTHER" id="PTHR10357">
    <property type="entry name" value="ALPHA-AMYLASE FAMILY MEMBER"/>
    <property type="match status" value="1"/>
</dbReference>
<dbReference type="InterPro" id="IPR045857">
    <property type="entry name" value="O16G_dom_2"/>
</dbReference>
<dbReference type="SMART" id="SM00642">
    <property type="entry name" value="Aamy"/>
    <property type="match status" value="1"/>
</dbReference>
<dbReference type="FunFam" id="3.90.400.10:FF:000002">
    <property type="entry name" value="Sucrose isomerase"/>
    <property type="match status" value="1"/>
</dbReference>
<name>H5SLC0_9CHLR</name>
<dbReference type="SUPFAM" id="SSF51011">
    <property type="entry name" value="Glycosyl hydrolase domain"/>
    <property type="match status" value="1"/>
</dbReference>
<dbReference type="InterPro" id="IPR013780">
    <property type="entry name" value="Glyco_hydro_b"/>
</dbReference>
<evidence type="ECO:0000256" key="1">
    <source>
        <dbReference type="ARBA" id="ARBA00008061"/>
    </source>
</evidence>
<dbReference type="Pfam" id="PF00128">
    <property type="entry name" value="Alpha-amylase"/>
    <property type="match status" value="1"/>
</dbReference>